<gene>
    <name evidence="2" type="primary">menA</name>
    <name evidence="2" type="ORF">J4732_21890</name>
</gene>
<dbReference type="NCBIfam" id="TIGR00751">
    <property type="entry name" value="menA"/>
    <property type="match status" value="1"/>
</dbReference>
<dbReference type="EC" id="2.5.1.74" evidence="1"/>
<evidence type="ECO:0000256" key="1">
    <source>
        <dbReference type="NCBIfam" id="TIGR00751"/>
    </source>
</evidence>
<dbReference type="GO" id="GO:0046428">
    <property type="term" value="F:1,4-dihydroxy-2-naphthoate polyprenyltransferase activity"/>
    <property type="evidence" value="ECO:0007669"/>
    <property type="project" value="UniProtKB-UniRule"/>
</dbReference>
<name>A0A939NLT8_SERMA</name>
<dbReference type="InterPro" id="IPR026046">
    <property type="entry name" value="UBIAD1"/>
</dbReference>
<evidence type="ECO:0000313" key="2">
    <source>
        <dbReference type="EMBL" id="MBO2007358.1"/>
    </source>
</evidence>
<dbReference type="CDD" id="cd13962">
    <property type="entry name" value="PT_UbiA_UBIAD1"/>
    <property type="match status" value="1"/>
</dbReference>
<dbReference type="AlphaFoldDB" id="A0A939NLT8"/>
<protein>
    <recommendedName>
        <fullName evidence="1">1,4-dihydroxy-2-naphthoate octaprenyltransferase</fullName>
        <ecNumber evidence="1">2.5.1.74</ecNumber>
    </recommendedName>
</protein>
<reference evidence="2" key="1">
    <citation type="submission" date="2021-03" db="EMBL/GenBank/DDBJ databases">
        <title>Molecular epidemiology and mechanisms of colistin and carbapenem resistance in Enterobacteriaceae from clinical isolates, the environment and porcine samples in Pretoria, South Africa.</title>
        <authorList>
            <person name="Bogoshi D."/>
            <person name="Mbelle N.M."/>
            <person name="Naidoo V."/>
            <person name="Osei Sekyere J."/>
        </authorList>
    </citation>
    <scope>NUCLEOTIDE SEQUENCE</scope>
    <source>
        <strain evidence="2">C080</strain>
    </source>
</reference>
<accession>A0A939NLT8</accession>
<sequence>MLGGLSIVAAITYRRQQALRVFGAGRHLGAGVLRLAERGRHLHLQTHTFDSVVMLPTTACGLLATAVLNINNLRDIESDRENGKNTLAVRLGRTRRAFTMPYCSAARCCVSRCLHCSISTARGAGCSCWRSRCWCATARVLRDPTPVGMRPMLEHMVKAALLANLLFAIGVALS</sequence>
<dbReference type="EMBL" id="JAGETR010000234">
    <property type="protein sequence ID" value="MBO2007358.1"/>
    <property type="molecule type" value="Genomic_DNA"/>
</dbReference>
<comment type="caution">
    <text evidence="2">The sequence shown here is derived from an EMBL/GenBank/DDBJ whole genome shotgun (WGS) entry which is preliminary data.</text>
</comment>
<organism evidence="2">
    <name type="scientific">Serratia marcescens</name>
    <dbReference type="NCBI Taxonomy" id="615"/>
    <lineage>
        <taxon>Bacteria</taxon>
        <taxon>Pseudomonadati</taxon>
        <taxon>Pseudomonadota</taxon>
        <taxon>Gammaproteobacteria</taxon>
        <taxon>Enterobacterales</taxon>
        <taxon>Yersiniaceae</taxon>
        <taxon>Serratia</taxon>
    </lineage>
</organism>
<dbReference type="GO" id="GO:0009234">
    <property type="term" value="P:menaquinone biosynthetic process"/>
    <property type="evidence" value="ECO:0007669"/>
    <property type="project" value="UniProtKB-UniRule"/>
</dbReference>
<proteinExistence type="predicted"/>